<evidence type="ECO:0000256" key="4">
    <source>
        <dbReference type="ARBA" id="ARBA00022603"/>
    </source>
</evidence>
<dbReference type="InterPro" id="IPR003616">
    <property type="entry name" value="Post-SET_dom"/>
</dbReference>
<feature type="domain" description="CW-type" evidence="14">
    <location>
        <begin position="1259"/>
        <end position="1313"/>
    </location>
</feature>
<feature type="compositionally biased region" description="Polar residues" evidence="11">
    <location>
        <begin position="845"/>
        <end position="855"/>
    </location>
</feature>
<sequence length="2314" mass="250800">MGSCEDPVELHEPLCPELIHNPGSQWSECFEPAPLLTGSDANHNLGADGRLNLSPDGNTNTNSAASASGLVEDAVVDGGVGLGGEAENVFILGPSEMLDEDVRGVSEDCLDERHCRDGDSILGCIEPGGESVGILIKLDDSGKPSGLMDSSDFPRHWDAQDEDKYENAGVFEDYAEGLCITTSKLHDEAVDPLGYEKHEDFIWASSIAGNTVDLDKQDSGIISETFPVMTPKISDASRTENESALQDTADRIDGLAAGENNTHHITDSSLVAEISAGLIQGICLPQSVSSNSSERAGVVMVEENVNLPKLENGIIQGSTNDLNDVLAAIENDTHDDRMPLLGCESSKELVAESYLHRNDVEKSNQESGTSAEMALVNAEAISVHSSGTEGDCALHALDEKNDSLAAFESETHERTPNAYCFYMSAESVSVVCSPSSVADQQKLSGTCSSLEAVSVVKEIPSIGTSSENDNQMSQSQEHNNSSESVPMKCPQSNCDQLEDLKDEQTIGCPFAEPIVEEKNNRLAAVASTDSNHVLLSQGSEMSLASVSLTNSPDESVLRDEQKQSKGCSSPSVEGDLEVKEDKSVLLARSMAVIDNQISSSVDSGMSDGDSLSNGARKNKHRDVGCSDGHLTESMNLEGRDTTTETAGDGCRQTLQMEREASELKEGLEASHCFEKPVLDQSCQSLFASWNGSSEKLDMSCSLGVDACANINSNSAVDCSRDTDDEGKNHARANGDGVFEAKSLHIASPPSGRSHRTRKSSRKAQTKRTVRKCRNSAKAPGPHGGAEIILEIAKKKRSCFSKPARSSEWGLLGNITQTFRVSNGLPCDVTENHGLTKPRVGRGTGQHVNPRTSTSSRSRKLAGKSQASTNCIRLKVKLGKDVSQKGSSSMVPQVVVSDGLESCQGNSFGVANSNANLQETLAGETNTHVLQCFDSKREKETSEPSDVDVLLTNKNVDGTMPSVKSGGDAGDNGVPTRVEVEAYGVATEKRYTDPGTSPDSEVINLVPEVQHGVKCREYFPDGTVTSSKACAASRAEASGKKAKKKDRIPHACESEDESTCLASLKKAKSAKKSGRRQKKTDGFSSEVLTTSACATGSSNSSRSQELVLDQTVLSRETETGTSGEDAKVETNEKPAISCGLVVVSSMSESQLSENLVTSTKSKGKSLPRKSGGVSKGRSKASTSARSRRASGSKGKGNEPKLAINKKNPKERGASFKEEDDPKTGNLTEDGTGNTNIGNNVAAVDSANLEMSPNALMEQSLPSEDAWVRCDDCYKWRRIPVSLVDSISEANCQWICKDNTDEAFADCSIPQEKSNAEINAELGISDTDADAYDFPSDDKALECVRTPASNENIFTLITANQFSHRSRKNQTIDEIMVCHCKPPVEGGLGCGDECLNRMLNIECVQGTCPCGDLCSNQQFQKRSYARMKWDRCGKKGFGLRMEDDISKGHFLIEYVGEVLDVHAYAARLKEYASKGHKHFYFMTLDGSEVIDACAKGNLGRFINHSCDPNCRTEKWVVNGEICIGLFALRDIKKGEEVTFDYNYVRVVGAAAKRCYCGSLHCRGYIGGDPTNTEVIDQVDSDEEFPEPVMLEDWEAGDNLRNAMAKNKDKMDSCRSIVGKSEDFTNTEDSGNQHVSVISQLHDSLELNDMKGYSSSSLPVDLTTQSKDVTSKSVSALRQEGSVEDTVENAIPAVERLEISSSTVLDKSSSENIVANRKSKTATVEDKQVFVKSRFFIKTSHQSGSVKKGKFPIYSSNANKVPIMANKTHVLSIKPRKLMEGTSNGHFEAVQEKLNELLDAEGGISKRKDAPKGYLKLLLLTAASGASGNGESIQSNRELSMILDALLKTKSRAVLMDVINKNGLRMLHNIMKQYRRDFKKIPILRKLLKVLEYLAVREILTLEHISGGPPFPGMESFAESMLSLTEHDDKQVHQIARNFRDRWIPRHIRKRSYMDRDEGRMEFLRGSNCNRVSAARSHWHDQGGRNTDAVDCITNPLNVSVDTAVHEGSSSSGTKTRKRKSRWDQPAEGSTGSKSLLLDHGDKPSRECNYCPHCVRNYYLQDGVSSANTGIQNIHEDVPPGFSSPIVPSVVASNPPSTVNDHPLQYAKSSLSGVVGLPQSKFISRLPVSYGIPLPIAQQFGSPSAESLENWDIAPGMPFYPFPPLPPLPTHKQESPPSSAVHSVSVDETAEQVRWGSHDAATCPNEDNPSTTGASQLGVDIPGASDCQAFKRTRGSSFDLGRRYFRQQKWNKMGPPWVRNRNGWGYIGDNSRAGTCSTDVGSTTNQYKNSYCSPDVSSRAEKTSNYFNQHAQHLNEH</sequence>
<evidence type="ECO:0000259" key="12">
    <source>
        <dbReference type="PROSITE" id="PS50280"/>
    </source>
</evidence>
<dbReference type="PROSITE" id="PS51215">
    <property type="entry name" value="AWS"/>
    <property type="match status" value="1"/>
</dbReference>
<evidence type="ECO:0000256" key="11">
    <source>
        <dbReference type="SAM" id="MobiDB-lite"/>
    </source>
</evidence>
<keyword evidence="5" id="KW-0808">Transferase</keyword>
<feature type="region of interest" description="Disordered" evidence="11">
    <location>
        <begin position="833"/>
        <end position="863"/>
    </location>
</feature>
<dbReference type="EMBL" id="JAKUCV010002091">
    <property type="protein sequence ID" value="KAJ4843956.1"/>
    <property type="molecule type" value="Genomic_DNA"/>
</dbReference>
<dbReference type="InterPro" id="IPR011124">
    <property type="entry name" value="Znf_CW"/>
</dbReference>
<accession>A0A9Q0G6B5</accession>
<dbReference type="Pfam" id="PF07496">
    <property type="entry name" value="zf-CW"/>
    <property type="match status" value="1"/>
</dbReference>
<feature type="region of interest" description="Disordered" evidence="11">
    <location>
        <begin position="545"/>
        <end position="573"/>
    </location>
</feature>
<evidence type="ECO:0000256" key="3">
    <source>
        <dbReference type="ARBA" id="ARBA00022454"/>
    </source>
</evidence>
<dbReference type="GO" id="GO:0046975">
    <property type="term" value="F:histone H3K36 methyltransferase activity"/>
    <property type="evidence" value="ECO:0007669"/>
    <property type="project" value="InterPro"/>
</dbReference>
<feature type="compositionally biased region" description="Basic and acidic residues" evidence="11">
    <location>
        <begin position="1206"/>
        <end position="1221"/>
    </location>
</feature>
<keyword evidence="4" id="KW-0489">Methyltransferase</keyword>
<dbReference type="PROSITE" id="PS50868">
    <property type="entry name" value="POST_SET"/>
    <property type="match status" value="1"/>
</dbReference>
<feature type="region of interest" description="Disordered" evidence="11">
    <location>
        <begin position="600"/>
        <end position="633"/>
    </location>
</feature>
<dbReference type="Gene3D" id="3.30.40.100">
    <property type="match status" value="1"/>
</dbReference>
<dbReference type="PANTHER" id="PTHR22884">
    <property type="entry name" value="SET DOMAIN PROTEINS"/>
    <property type="match status" value="1"/>
</dbReference>
<evidence type="ECO:0000256" key="1">
    <source>
        <dbReference type="ARBA" id="ARBA00004123"/>
    </source>
</evidence>
<dbReference type="InterPro" id="IPR050777">
    <property type="entry name" value="SET2_Histone-Lys_MeTrsfase"/>
</dbReference>
<evidence type="ECO:0000256" key="2">
    <source>
        <dbReference type="ARBA" id="ARBA00004286"/>
    </source>
</evidence>
<keyword evidence="17" id="KW-1185">Reference proteome</keyword>
<keyword evidence="6" id="KW-0949">S-adenosyl-L-methionine</keyword>
<evidence type="ECO:0000259" key="15">
    <source>
        <dbReference type="PROSITE" id="PS51215"/>
    </source>
</evidence>
<keyword evidence="3" id="KW-0158">Chromosome</keyword>
<dbReference type="GO" id="GO:0005694">
    <property type="term" value="C:chromosome"/>
    <property type="evidence" value="ECO:0007669"/>
    <property type="project" value="UniProtKB-SubCell"/>
</dbReference>
<feature type="region of interest" description="Disordered" evidence="11">
    <location>
        <begin position="719"/>
        <end position="783"/>
    </location>
</feature>
<dbReference type="SMART" id="SM00570">
    <property type="entry name" value="AWS"/>
    <property type="match status" value="1"/>
</dbReference>
<evidence type="ECO:0000256" key="8">
    <source>
        <dbReference type="ARBA" id="ARBA00022771"/>
    </source>
</evidence>
<feature type="compositionally biased region" description="Basic residues" evidence="11">
    <location>
        <begin position="752"/>
        <end position="774"/>
    </location>
</feature>
<dbReference type="GO" id="GO:0008270">
    <property type="term" value="F:zinc ion binding"/>
    <property type="evidence" value="ECO:0007669"/>
    <property type="project" value="UniProtKB-KW"/>
</dbReference>
<comment type="caution">
    <text evidence="16">The sequence shown here is derived from an EMBL/GenBank/DDBJ whole genome shotgun (WGS) entry which is preliminary data.</text>
</comment>
<feature type="region of interest" description="Disordered" evidence="11">
    <location>
        <begin position="1152"/>
        <end position="1234"/>
    </location>
</feature>
<evidence type="ECO:0000313" key="16">
    <source>
        <dbReference type="EMBL" id="KAJ4843956.1"/>
    </source>
</evidence>
<dbReference type="GO" id="GO:0032259">
    <property type="term" value="P:methylation"/>
    <property type="evidence" value="ECO:0007669"/>
    <property type="project" value="UniProtKB-KW"/>
</dbReference>
<feature type="compositionally biased region" description="Polar residues" evidence="11">
    <location>
        <begin position="55"/>
        <end position="64"/>
    </location>
</feature>
<feature type="region of interest" description="Disordered" evidence="11">
    <location>
        <begin position="1091"/>
        <end position="1130"/>
    </location>
</feature>
<feature type="compositionally biased region" description="Polar residues" evidence="11">
    <location>
        <begin position="1223"/>
        <end position="1234"/>
    </location>
</feature>
<feature type="region of interest" description="Disordered" evidence="11">
    <location>
        <begin position="2000"/>
        <end position="2036"/>
    </location>
</feature>
<name>A0A9Q0G6B5_9ROSI</name>
<gene>
    <name evidence="16" type="ORF">Tsubulata_021347</name>
</gene>
<evidence type="ECO:0000256" key="10">
    <source>
        <dbReference type="ARBA" id="ARBA00023242"/>
    </source>
</evidence>
<proteinExistence type="predicted"/>
<dbReference type="CDD" id="cd19172">
    <property type="entry name" value="SET_SETD2"/>
    <property type="match status" value="1"/>
</dbReference>
<feature type="domain" description="SET" evidence="12">
    <location>
        <begin position="1415"/>
        <end position="1540"/>
    </location>
</feature>
<evidence type="ECO:0000256" key="9">
    <source>
        <dbReference type="ARBA" id="ARBA00022833"/>
    </source>
</evidence>
<feature type="domain" description="AWS" evidence="15">
    <location>
        <begin position="1371"/>
        <end position="1421"/>
    </location>
</feature>
<dbReference type="InterPro" id="IPR006560">
    <property type="entry name" value="AWS_dom"/>
</dbReference>
<dbReference type="GO" id="GO:0005634">
    <property type="term" value="C:nucleus"/>
    <property type="evidence" value="ECO:0007669"/>
    <property type="project" value="UniProtKB-SubCell"/>
</dbReference>
<feature type="region of interest" description="Disordered" evidence="11">
    <location>
        <begin position="462"/>
        <end position="490"/>
    </location>
</feature>
<feature type="compositionally biased region" description="Low complexity" evidence="11">
    <location>
        <begin position="470"/>
        <end position="484"/>
    </location>
</feature>
<dbReference type="SMART" id="SM00317">
    <property type="entry name" value="SET"/>
    <property type="match status" value="1"/>
</dbReference>
<reference evidence="16" key="2">
    <citation type="journal article" date="2023" name="Plants (Basel)">
        <title>Annotation of the Turnera subulata (Passifloraceae) Draft Genome Reveals the S-Locus Evolved after the Divergence of Turneroideae from Passifloroideae in a Stepwise Manner.</title>
        <authorList>
            <person name="Henning P.M."/>
            <person name="Roalson E.H."/>
            <person name="Mir W."/>
            <person name="McCubbin A.G."/>
            <person name="Shore J.S."/>
        </authorList>
    </citation>
    <scope>NUCLEOTIDE SEQUENCE</scope>
    <source>
        <strain evidence="16">F60SS</strain>
    </source>
</reference>
<protein>
    <recommendedName>
        <fullName evidence="18">Histone-lysine N-methyltransferase</fullName>
    </recommendedName>
</protein>
<evidence type="ECO:0000256" key="7">
    <source>
        <dbReference type="ARBA" id="ARBA00022723"/>
    </source>
</evidence>
<evidence type="ECO:0000256" key="5">
    <source>
        <dbReference type="ARBA" id="ARBA00022679"/>
    </source>
</evidence>
<feature type="domain" description="Post-SET" evidence="13">
    <location>
        <begin position="1548"/>
        <end position="1564"/>
    </location>
</feature>
<dbReference type="InterPro" id="IPR044437">
    <property type="entry name" value="SETD2/Set2_SET"/>
</dbReference>
<dbReference type="Pfam" id="PF17907">
    <property type="entry name" value="AWS"/>
    <property type="match status" value="1"/>
</dbReference>
<keyword evidence="8" id="KW-0863">Zinc-finger</keyword>
<dbReference type="FunFam" id="2.170.270.10:FF:000035">
    <property type="entry name" value="Histone-lysine N-methyltransferase"/>
    <property type="match status" value="1"/>
</dbReference>
<dbReference type="OrthoDB" id="422362at2759"/>
<keyword evidence="7" id="KW-0479">Metal-binding</keyword>
<dbReference type="InterPro" id="IPR046341">
    <property type="entry name" value="SET_dom_sf"/>
</dbReference>
<evidence type="ECO:0000313" key="17">
    <source>
        <dbReference type="Proteomes" id="UP001141552"/>
    </source>
</evidence>
<dbReference type="Proteomes" id="UP001141552">
    <property type="component" value="Unassembled WGS sequence"/>
</dbReference>
<dbReference type="PROSITE" id="PS51050">
    <property type="entry name" value="ZF_CW"/>
    <property type="match status" value="1"/>
</dbReference>
<feature type="compositionally biased region" description="Basic and acidic residues" evidence="11">
    <location>
        <begin position="719"/>
        <end position="728"/>
    </location>
</feature>
<dbReference type="Pfam" id="PF00856">
    <property type="entry name" value="SET"/>
    <property type="match status" value="1"/>
</dbReference>
<dbReference type="SUPFAM" id="SSF82199">
    <property type="entry name" value="SET domain"/>
    <property type="match status" value="1"/>
</dbReference>
<keyword evidence="10" id="KW-0539">Nucleus</keyword>
<keyword evidence="9" id="KW-0862">Zinc</keyword>
<evidence type="ECO:0008006" key="18">
    <source>
        <dbReference type="Google" id="ProtNLM"/>
    </source>
</evidence>
<dbReference type="Gene3D" id="2.170.270.10">
    <property type="entry name" value="SET domain"/>
    <property type="match status" value="1"/>
</dbReference>
<feature type="compositionally biased region" description="Low complexity" evidence="11">
    <location>
        <begin position="600"/>
        <end position="614"/>
    </location>
</feature>
<evidence type="ECO:0000259" key="14">
    <source>
        <dbReference type="PROSITE" id="PS51050"/>
    </source>
</evidence>
<organism evidence="16 17">
    <name type="scientific">Turnera subulata</name>
    <dbReference type="NCBI Taxonomy" id="218843"/>
    <lineage>
        <taxon>Eukaryota</taxon>
        <taxon>Viridiplantae</taxon>
        <taxon>Streptophyta</taxon>
        <taxon>Embryophyta</taxon>
        <taxon>Tracheophyta</taxon>
        <taxon>Spermatophyta</taxon>
        <taxon>Magnoliopsida</taxon>
        <taxon>eudicotyledons</taxon>
        <taxon>Gunneridae</taxon>
        <taxon>Pentapetalae</taxon>
        <taxon>rosids</taxon>
        <taxon>fabids</taxon>
        <taxon>Malpighiales</taxon>
        <taxon>Passifloraceae</taxon>
        <taxon>Turnera</taxon>
    </lineage>
</organism>
<feature type="compositionally biased region" description="Polar residues" evidence="11">
    <location>
        <begin position="1110"/>
        <end position="1121"/>
    </location>
</feature>
<evidence type="ECO:0000259" key="13">
    <source>
        <dbReference type="PROSITE" id="PS50868"/>
    </source>
</evidence>
<feature type="compositionally biased region" description="Polar residues" evidence="11">
    <location>
        <begin position="1091"/>
        <end position="1103"/>
    </location>
</feature>
<feature type="region of interest" description="Disordered" evidence="11">
    <location>
        <begin position="40"/>
        <end position="64"/>
    </location>
</feature>
<reference evidence="16" key="1">
    <citation type="submission" date="2022-02" db="EMBL/GenBank/DDBJ databases">
        <authorList>
            <person name="Henning P.M."/>
            <person name="McCubbin A.G."/>
            <person name="Shore J.S."/>
        </authorList>
    </citation>
    <scope>NUCLEOTIDE SEQUENCE</scope>
    <source>
        <strain evidence="16">F60SS</strain>
        <tissue evidence="16">Leaves</tissue>
    </source>
</reference>
<dbReference type="PROSITE" id="PS50280">
    <property type="entry name" value="SET"/>
    <property type="match status" value="1"/>
</dbReference>
<dbReference type="InterPro" id="IPR001214">
    <property type="entry name" value="SET_dom"/>
</dbReference>
<comment type="subcellular location">
    <subcellularLocation>
        <location evidence="2">Chromosome</location>
    </subcellularLocation>
    <subcellularLocation>
        <location evidence="1">Nucleus</location>
    </subcellularLocation>
</comment>
<evidence type="ECO:0000256" key="6">
    <source>
        <dbReference type="ARBA" id="ARBA00022691"/>
    </source>
</evidence>